<dbReference type="InterPro" id="IPR021408">
    <property type="entry name" value="DUF3046"/>
</dbReference>
<protein>
    <submittedName>
        <fullName evidence="1">Unannotated protein</fullName>
    </submittedName>
</protein>
<name>A0A6J5Z0T7_9ZZZZ</name>
<evidence type="ECO:0000313" key="1">
    <source>
        <dbReference type="EMBL" id="CAB4335266.1"/>
    </source>
</evidence>
<accession>A0A6J5Z0T7</accession>
<dbReference type="EMBL" id="CAESAJ010000039">
    <property type="protein sequence ID" value="CAB4335266.1"/>
    <property type="molecule type" value="Genomic_DNA"/>
</dbReference>
<dbReference type="Pfam" id="PF11248">
    <property type="entry name" value="DUF3046"/>
    <property type="match status" value="1"/>
</dbReference>
<reference evidence="1" key="1">
    <citation type="submission" date="2020-05" db="EMBL/GenBank/DDBJ databases">
        <authorList>
            <person name="Chiriac C."/>
            <person name="Salcher M."/>
            <person name="Ghai R."/>
            <person name="Kavagutti S V."/>
        </authorList>
    </citation>
    <scope>NUCLEOTIDE SEQUENCE</scope>
</reference>
<organism evidence="1">
    <name type="scientific">freshwater metagenome</name>
    <dbReference type="NCBI Taxonomy" id="449393"/>
    <lineage>
        <taxon>unclassified sequences</taxon>
        <taxon>metagenomes</taxon>
        <taxon>ecological metagenomes</taxon>
    </lineage>
</organism>
<proteinExistence type="predicted"/>
<dbReference type="AlphaFoldDB" id="A0A6J5Z0T7"/>
<gene>
    <name evidence="1" type="ORF">UFOPK3770_00517</name>
</gene>
<sequence length="64" mass="7459">MRLTDFWERMDQALGSGYSRSWASDFHIGDLDGRTVDQALIDGEDTQVIWRAVHKVLNLHPKFR</sequence>